<keyword evidence="4" id="KW-0964">Secreted</keyword>
<dbReference type="EMBL" id="QLLG01000860">
    <property type="protein sequence ID" value="RMX61935.1"/>
    <property type="molecule type" value="Genomic_DNA"/>
</dbReference>
<evidence type="ECO:0000313" key="10">
    <source>
        <dbReference type="EMBL" id="RQM09322.1"/>
    </source>
</evidence>
<evidence type="ECO:0000256" key="3">
    <source>
        <dbReference type="ARBA" id="ARBA00010400"/>
    </source>
</evidence>
<keyword evidence="5 7" id="KW-0732">Signal</keyword>
<evidence type="ECO:0000256" key="5">
    <source>
        <dbReference type="ARBA" id="ARBA00022729"/>
    </source>
</evidence>
<dbReference type="Proteomes" id="UP000286097">
    <property type="component" value="Unassembled WGS sequence"/>
</dbReference>
<name>A0A3M6V6J0_9STRA</name>
<evidence type="ECO:0000259" key="8">
    <source>
        <dbReference type="Pfam" id="PF22748"/>
    </source>
</evidence>
<evidence type="ECO:0000256" key="7">
    <source>
        <dbReference type="SAM" id="SignalP"/>
    </source>
</evidence>
<feature type="signal peptide" evidence="7">
    <location>
        <begin position="1"/>
        <end position="21"/>
    </location>
</feature>
<dbReference type="InterPro" id="IPR054463">
    <property type="entry name" value="PexRD54_WY"/>
</dbReference>
<dbReference type="AlphaFoldDB" id="A0A3M6V6J0"/>
<sequence length="334" mass="38696">MHLPCVLILFAAVTRPEGVGAHVEPSDVVTSDGQVDFQRHLRVQKRAHGKDKEERMNSLNFGEKFISSNALEHAAEEFGIPILNSKPLDGASDTLNTVKRPADILEPEKRLAKKPFNTFKRPADRLPEKNIRENLLKLATTEDMPNTILLKNANYLDMQKDPVEVFKLYGLQTAKDELFGKPEMKYWVHYMIGFIAKYEPTNNRLFDILLNFYTTRDLAKVVVMYPNDKIALHVLDEMEVAFLIHYNPDQAFEFLHLQQAGDKLFDNRLFIFWTKYVIYYNKRKANKNVSMLSVLEKHFDLLTLLDQIKLKQNSDITKHLMKEIKDAGMENLNI</sequence>
<dbReference type="GO" id="GO:0005576">
    <property type="term" value="C:extracellular region"/>
    <property type="evidence" value="ECO:0007669"/>
    <property type="project" value="UniProtKB-SubCell"/>
</dbReference>
<dbReference type="VEuPathDB" id="FungiDB:DD237_008577"/>
<evidence type="ECO:0000256" key="2">
    <source>
        <dbReference type="ARBA" id="ARBA00004613"/>
    </source>
</evidence>
<evidence type="ECO:0000313" key="11">
    <source>
        <dbReference type="Proteomes" id="UP000282087"/>
    </source>
</evidence>
<keyword evidence="11" id="KW-1185">Reference proteome</keyword>
<dbReference type="EMBL" id="QKXF01000739">
    <property type="protein sequence ID" value="RQM09322.1"/>
    <property type="molecule type" value="Genomic_DNA"/>
</dbReference>
<proteinExistence type="inferred from homology"/>
<feature type="chain" id="PRO_5036085697" description="RxLR effector PexRD54 WY domain-containing protein" evidence="7">
    <location>
        <begin position="22"/>
        <end position="334"/>
    </location>
</feature>
<keyword evidence="6" id="KW-0843">Virulence</keyword>
<comment type="caution">
    <text evidence="9">The sequence shown here is derived from an EMBL/GenBank/DDBJ whole genome shotgun (WGS) entry which is preliminary data.</text>
</comment>
<accession>A0A3M6V6J0</accession>
<reference evidence="11 12" key="1">
    <citation type="submission" date="2018-06" db="EMBL/GenBank/DDBJ databases">
        <title>Comparative genomics of downy mildews reveals potential adaptations to biotrophy.</title>
        <authorList>
            <person name="Fletcher K."/>
            <person name="Klosterman S.J."/>
            <person name="Derevnina L."/>
            <person name="Martin F."/>
            <person name="Koike S."/>
            <person name="Reyes Chin-Wo S."/>
            <person name="Mou B."/>
            <person name="Michelmore R."/>
        </authorList>
    </citation>
    <scope>NUCLEOTIDE SEQUENCE [LARGE SCALE GENOMIC DNA]</scope>
    <source>
        <strain evidence="10 12">R13</strain>
        <strain evidence="9 11">R14</strain>
    </source>
</reference>
<evidence type="ECO:0000256" key="4">
    <source>
        <dbReference type="ARBA" id="ARBA00022525"/>
    </source>
</evidence>
<evidence type="ECO:0000256" key="6">
    <source>
        <dbReference type="ARBA" id="ARBA00023026"/>
    </source>
</evidence>
<dbReference type="Proteomes" id="UP000282087">
    <property type="component" value="Unassembled WGS sequence"/>
</dbReference>
<organism evidence="9 11">
    <name type="scientific">Peronospora effusa</name>
    <dbReference type="NCBI Taxonomy" id="542832"/>
    <lineage>
        <taxon>Eukaryota</taxon>
        <taxon>Sar</taxon>
        <taxon>Stramenopiles</taxon>
        <taxon>Oomycota</taxon>
        <taxon>Peronosporomycetes</taxon>
        <taxon>Peronosporales</taxon>
        <taxon>Peronosporaceae</taxon>
        <taxon>Peronospora</taxon>
    </lineage>
</organism>
<dbReference type="GO" id="GO:0043657">
    <property type="term" value="C:host cell"/>
    <property type="evidence" value="ECO:0007669"/>
    <property type="project" value="UniProtKB-SubCell"/>
</dbReference>
<dbReference type="Pfam" id="PF22748">
    <property type="entry name" value="PexRD54_WY"/>
    <property type="match status" value="1"/>
</dbReference>
<gene>
    <name evidence="10" type="ORF">DD237_008577</name>
    <name evidence="9" type="ORF">DD238_008516</name>
</gene>
<evidence type="ECO:0000313" key="9">
    <source>
        <dbReference type="EMBL" id="RMX61935.1"/>
    </source>
</evidence>
<evidence type="ECO:0000256" key="1">
    <source>
        <dbReference type="ARBA" id="ARBA00004340"/>
    </source>
</evidence>
<protein>
    <recommendedName>
        <fullName evidence="8">RxLR effector PexRD54 WY domain-containing protein</fullName>
    </recommendedName>
</protein>
<comment type="similarity">
    <text evidence="3">Belongs to the RxLR effector family.</text>
</comment>
<dbReference type="STRING" id="542832.A0A3M6V6J0"/>
<comment type="subcellular location">
    <subcellularLocation>
        <location evidence="1">Host cell</location>
    </subcellularLocation>
    <subcellularLocation>
        <location evidence="2">Secreted</location>
    </subcellularLocation>
</comment>
<feature type="domain" description="RxLR effector PexRD54 WY" evidence="8">
    <location>
        <begin position="247"/>
        <end position="277"/>
    </location>
</feature>
<evidence type="ECO:0000313" key="12">
    <source>
        <dbReference type="Proteomes" id="UP000286097"/>
    </source>
</evidence>